<organism evidence="5 6">
    <name type="scientific">Sphaerobolus stellatus (strain SS14)</name>
    <dbReference type="NCBI Taxonomy" id="990650"/>
    <lineage>
        <taxon>Eukaryota</taxon>
        <taxon>Fungi</taxon>
        <taxon>Dikarya</taxon>
        <taxon>Basidiomycota</taxon>
        <taxon>Agaricomycotina</taxon>
        <taxon>Agaricomycetes</taxon>
        <taxon>Phallomycetidae</taxon>
        <taxon>Geastrales</taxon>
        <taxon>Sphaerobolaceae</taxon>
        <taxon>Sphaerobolus</taxon>
    </lineage>
</organism>
<dbReference type="GO" id="GO:0003712">
    <property type="term" value="F:transcription coregulator activity"/>
    <property type="evidence" value="ECO:0007669"/>
    <property type="project" value="TreeGrafter"/>
</dbReference>
<dbReference type="GO" id="GO:0046872">
    <property type="term" value="F:metal ion binding"/>
    <property type="evidence" value="ECO:0007669"/>
    <property type="project" value="UniProtKB-KW"/>
</dbReference>
<dbReference type="EMBL" id="KN837228">
    <property type="protein sequence ID" value="KIJ32364.1"/>
    <property type="molecule type" value="Genomic_DNA"/>
</dbReference>
<dbReference type="Proteomes" id="UP000054279">
    <property type="component" value="Unassembled WGS sequence"/>
</dbReference>
<evidence type="ECO:0000256" key="3">
    <source>
        <dbReference type="ARBA" id="ARBA00023242"/>
    </source>
</evidence>
<dbReference type="AlphaFoldDB" id="A0A0C9UCH6"/>
<evidence type="ECO:0000313" key="6">
    <source>
        <dbReference type="Proteomes" id="UP000054279"/>
    </source>
</evidence>
<dbReference type="PANTHER" id="PTHR12549:SF38">
    <property type="entry name" value="JMJC DOMAIN-CONTAINING HISTONE DEMETHYLASE 2, ISOFORM A"/>
    <property type="match status" value="1"/>
</dbReference>
<reference evidence="5 6" key="1">
    <citation type="submission" date="2014-06" db="EMBL/GenBank/DDBJ databases">
        <title>Evolutionary Origins and Diversification of the Mycorrhizal Mutualists.</title>
        <authorList>
            <consortium name="DOE Joint Genome Institute"/>
            <consortium name="Mycorrhizal Genomics Consortium"/>
            <person name="Kohler A."/>
            <person name="Kuo A."/>
            <person name="Nagy L.G."/>
            <person name="Floudas D."/>
            <person name="Copeland A."/>
            <person name="Barry K.W."/>
            <person name="Cichocki N."/>
            <person name="Veneault-Fourrey C."/>
            <person name="LaButti K."/>
            <person name="Lindquist E.A."/>
            <person name="Lipzen A."/>
            <person name="Lundell T."/>
            <person name="Morin E."/>
            <person name="Murat C."/>
            <person name="Riley R."/>
            <person name="Ohm R."/>
            <person name="Sun H."/>
            <person name="Tunlid A."/>
            <person name="Henrissat B."/>
            <person name="Grigoriev I.V."/>
            <person name="Hibbett D.S."/>
            <person name="Martin F."/>
        </authorList>
    </citation>
    <scope>NUCLEOTIDE SEQUENCE [LARGE SCALE GENOMIC DNA]</scope>
    <source>
        <strain evidence="5 6">SS14</strain>
    </source>
</reference>
<dbReference type="PROSITE" id="PS51184">
    <property type="entry name" value="JMJC"/>
    <property type="match status" value="1"/>
</dbReference>
<comment type="subcellular location">
    <subcellularLocation>
        <location evidence="1">Nucleus</location>
    </subcellularLocation>
</comment>
<feature type="domain" description="JmjC" evidence="4">
    <location>
        <begin position="1"/>
        <end position="173"/>
    </location>
</feature>
<dbReference type="GO" id="GO:0031490">
    <property type="term" value="F:chromatin DNA binding"/>
    <property type="evidence" value="ECO:0007669"/>
    <property type="project" value="TreeGrafter"/>
</dbReference>
<evidence type="ECO:0000256" key="1">
    <source>
        <dbReference type="ARBA" id="ARBA00004123"/>
    </source>
</evidence>
<evidence type="ECO:0000313" key="5">
    <source>
        <dbReference type="EMBL" id="KIJ32364.1"/>
    </source>
</evidence>
<dbReference type="Pfam" id="PF02373">
    <property type="entry name" value="JmjC"/>
    <property type="match status" value="1"/>
</dbReference>
<dbReference type="GO" id="GO:0000118">
    <property type="term" value="C:histone deacetylase complex"/>
    <property type="evidence" value="ECO:0007669"/>
    <property type="project" value="TreeGrafter"/>
</dbReference>
<dbReference type="InterPro" id="IPR045109">
    <property type="entry name" value="LSDs-like"/>
</dbReference>
<protein>
    <recommendedName>
        <fullName evidence="4">JmjC domain-containing protein</fullName>
    </recommendedName>
</protein>
<dbReference type="InterPro" id="IPR003347">
    <property type="entry name" value="JmjC_dom"/>
</dbReference>
<dbReference type="GO" id="GO:0032454">
    <property type="term" value="F:histone H3K9 demethylase activity"/>
    <property type="evidence" value="ECO:0007669"/>
    <property type="project" value="InterPro"/>
</dbReference>
<evidence type="ECO:0000259" key="4">
    <source>
        <dbReference type="PROSITE" id="PS51184"/>
    </source>
</evidence>
<dbReference type="PANTHER" id="PTHR12549">
    <property type="entry name" value="JMJC DOMAIN-CONTAINING HISTONE DEMETHYLATION PROTEIN"/>
    <property type="match status" value="1"/>
</dbReference>
<dbReference type="GO" id="GO:0000785">
    <property type="term" value="C:chromatin"/>
    <property type="evidence" value="ECO:0007669"/>
    <property type="project" value="TreeGrafter"/>
</dbReference>
<dbReference type="Gene3D" id="2.60.120.650">
    <property type="entry name" value="Cupin"/>
    <property type="match status" value="1"/>
</dbReference>
<keyword evidence="3" id="KW-0539">Nucleus</keyword>
<accession>A0A0C9UCH6</accession>
<name>A0A0C9UCH6_SPHS4</name>
<dbReference type="HOGENOM" id="CLU_001811_0_1_1"/>
<dbReference type="SMART" id="SM00558">
    <property type="entry name" value="JmjC"/>
    <property type="match status" value="1"/>
</dbReference>
<sequence length="212" mass="24276">MVVTIIASHFPPNTVAPDLGPKLYNGALSSEMPGFKGTIHLHMDVADAANIMMHAERRPTDGGESLAVWDIYRAEDAPKIRDFIRKYFKDECVLIDDLIHSQAFYFDYHTRSLLSREFGVVGWCIYQRLGDAIFIPAGCAYQVFNLADCINVVCDFVSPESMDRCLALTREFREENQKKTWKEEVSQLSTMMRFCWLNLRKTEENMAATDTQ</sequence>
<keyword evidence="2" id="KW-0479">Metal-binding</keyword>
<evidence type="ECO:0000256" key="2">
    <source>
        <dbReference type="ARBA" id="ARBA00022723"/>
    </source>
</evidence>
<dbReference type="OrthoDB" id="1667110at2759"/>
<dbReference type="GO" id="GO:0006357">
    <property type="term" value="P:regulation of transcription by RNA polymerase II"/>
    <property type="evidence" value="ECO:0007669"/>
    <property type="project" value="TreeGrafter"/>
</dbReference>
<gene>
    <name evidence="5" type="ORF">M422DRAFT_52929</name>
</gene>
<dbReference type="SUPFAM" id="SSF51197">
    <property type="entry name" value="Clavaminate synthase-like"/>
    <property type="match status" value="1"/>
</dbReference>
<proteinExistence type="predicted"/>
<keyword evidence="6" id="KW-1185">Reference proteome</keyword>